<evidence type="ECO:0000256" key="2">
    <source>
        <dbReference type="ARBA" id="ARBA00022801"/>
    </source>
</evidence>
<evidence type="ECO:0000256" key="6">
    <source>
        <dbReference type="SAM" id="SignalP"/>
    </source>
</evidence>
<dbReference type="PANTHER" id="PTHR44858">
    <property type="entry name" value="TETRATRICOPEPTIDE REPEAT PROTEIN 6"/>
    <property type="match status" value="1"/>
</dbReference>
<dbReference type="Pfam" id="PF13650">
    <property type="entry name" value="Asp_protease_2"/>
    <property type="match status" value="1"/>
</dbReference>
<gene>
    <name evidence="8" type="ORF">QWJ38_15685</name>
</gene>
<keyword evidence="9" id="KW-1185">Reference proteome</keyword>
<dbReference type="Gene3D" id="1.25.40.10">
    <property type="entry name" value="Tetratricopeptide repeat domain"/>
    <property type="match status" value="2"/>
</dbReference>
<keyword evidence="1" id="KW-0677">Repeat</keyword>
<feature type="region of interest" description="Disordered" evidence="5">
    <location>
        <begin position="592"/>
        <end position="617"/>
    </location>
</feature>
<evidence type="ECO:0000256" key="1">
    <source>
        <dbReference type="ARBA" id="ARBA00022737"/>
    </source>
</evidence>
<dbReference type="InterPro" id="IPR050498">
    <property type="entry name" value="Ycf3"/>
</dbReference>
<evidence type="ECO:0000256" key="3">
    <source>
        <dbReference type="ARBA" id="ARBA00022803"/>
    </source>
</evidence>
<evidence type="ECO:0000256" key="4">
    <source>
        <dbReference type="PROSITE-ProRule" id="PRU00339"/>
    </source>
</evidence>
<dbReference type="PROSITE" id="PS50005">
    <property type="entry name" value="TPR"/>
    <property type="match status" value="2"/>
</dbReference>
<evidence type="ECO:0000313" key="8">
    <source>
        <dbReference type="EMBL" id="MDN3921735.1"/>
    </source>
</evidence>
<feature type="compositionally biased region" description="Low complexity" evidence="5">
    <location>
        <begin position="597"/>
        <end position="617"/>
    </location>
</feature>
<evidence type="ECO:0000256" key="5">
    <source>
        <dbReference type="SAM" id="MobiDB-lite"/>
    </source>
</evidence>
<feature type="domain" description="Peptidase A2" evidence="7">
    <location>
        <begin position="70"/>
        <end position="153"/>
    </location>
</feature>
<dbReference type="InterPro" id="IPR019734">
    <property type="entry name" value="TPR_rpt"/>
</dbReference>
<keyword evidence="3 4" id="KW-0802">TPR repeat</keyword>
<proteinExistence type="predicted"/>
<feature type="signal peptide" evidence="6">
    <location>
        <begin position="1"/>
        <end position="41"/>
    </location>
</feature>
<dbReference type="InterPro" id="IPR001995">
    <property type="entry name" value="Peptidase_A2_cat"/>
</dbReference>
<dbReference type="Proteomes" id="UP001228044">
    <property type="component" value="Unassembled WGS sequence"/>
</dbReference>
<dbReference type="InterPro" id="IPR011990">
    <property type="entry name" value="TPR-like_helical_dom_sf"/>
</dbReference>
<dbReference type="SUPFAM" id="SSF50630">
    <property type="entry name" value="Acid proteases"/>
    <property type="match status" value="2"/>
</dbReference>
<dbReference type="EMBL" id="JAUHHC010000004">
    <property type="protein sequence ID" value="MDN3921735.1"/>
    <property type="molecule type" value="Genomic_DNA"/>
</dbReference>
<dbReference type="SUPFAM" id="SSF48452">
    <property type="entry name" value="TPR-like"/>
    <property type="match status" value="1"/>
</dbReference>
<reference evidence="8 9" key="1">
    <citation type="submission" date="2023-06" db="EMBL/GenBank/DDBJ databases">
        <title>Pelomonas sp. PFR6 16S ribosomal RNA gene Genome sequencing and assembly.</title>
        <authorList>
            <person name="Woo H."/>
        </authorList>
    </citation>
    <scope>NUCLEOTIDE SEQUENCE [LARGE SCALE GENOMIC DNA]</scope>
    <source>
        <strain evidence="8 9">PFR6</strain>
    </source>
</reference>
<accession>A0ABT8DX14</accession>
<comment type="caution">
    <text evidence="8">The sequence shown here is derived from an EMBL/GenBank/DDBJ whole genome shotgun (WGS) entry which is preliminary data.</text>
</comment>
<sequence>MNENKKPIAAGLAASIRRARRLCLSGAMLLGLAAMTDPAAAACKLSALEMPITMVGSRAVATLGINGSKVPMMVDSGAFYSMLSHAAAQQLQLKLDNLPWGLRIEGITGEIEARQATVKRLQLLGGEIPDIDFIVGGNADLGNGTMGLIGRNILAFTDIEYDLANGVIRLMFPNDDCGDKAMAYWARDKPFSVLPLLRDESRSKTPAIRALAKLNGKTISVLFDTGAQSLVSLQAAKQAGIGDMKPAGKIHGAGRGEADRWTATAGRFELGDEAISNIGIAVADFKLKDEDMLLGIDFFLSHRIYVSKKQRRMYFTYNGGPVFALSSSDGAAQAAGEEAGEPPSDAAGYARRGAAAAARRDYARALADLDRACEMAPEVADYLVRRGAVHERMRKAKLALADYERALRLEPTQAEARLRRVRLRTALGERSAALEDLQALDRHLAPQATQRLEMAQLYYELGQSQGAMNQWALWISAHPHDIALGSALNSRCWARTMLNTELDAALADCDKAIDLEEKNGAYYDSRGWLRLRRDELRKAVSDFDRALKLKPDSAWSLYGRGIARRKLGDLGGAQLDLDAARKLDPAIDEATGKHGLAADPKPAAPTAAASAATSAGG</sequence>
<dbReference type="Pfam" id="PF13975">
    <property type="entry name" value="gag-asp_proteas"/>
    <property type="match status" value="1"/>
</dbReference>
<dbReference type="SMART" id="SM00028">
    <property type="entry name" value="TPR"/>
    <property type="match status" value="6"/>
</dbReference>
<name>A0ABT8DX14_9BURK</name>
<keyword evidence="6" id="KW-0732">Signal</keyword>
<dbReference type="PROSITE" id="PS50175">
    <property type="entry name" value="ASP_PROT_RETROV"/>
    <property type="match status" value="1"/>
</dbReference>
<dbReference type="Gene3D" id="2.40.70.10">
    <property type="entry name" value="Acid Proteases"/>
    <property type="match status" value="2"/>
</dbReference>
<feature type="repeat" description="TPR" evidence="4">
    <location>
        <begin position="380"/>
        <end position="413"/>
    </location>
</feature>
<keyword evidence="8" id="KW-0645">Protease</keyword>
<feature type="chain" id="PRO_5046116199" evidence="6">
    <location>
        <begin position="42"/>
        <end position="617"/>
    </location>
</feature>
<dbReference type="RefSeq" id="WP_290360048.1">
    <property type="nucleotide sequence ID" value="NZ_JAUHHC010000004.1"/>
</dbReference>
<dbReference type="CDD" id="cd05483">
    <property type="entry name" value="retropepsin_like_bacteria"/>
    <property type="match status" value="2"/>
</dbReference>
<evidence type="ECO:0000313" key="9">
    <source>
        <dbReference type="Proteomes" id="UP001228044"/>
    </source>
</evidence>
<dbReference type="GO" id="GO:0008233">
    <property type="term" value="F:peptidase activity"/>
    <property type="evidence" value="ECO:0007669"/>
    <property type="project" value="UniProtKB-KW"/>
</dbReference>
<protein>
    <submittedName>
        <fullName evidence="8">Aspartyl protease family protein</fullName>
    </submittedName>
</protein>
<evidence type="ECO:0000259" key="7">
    <source>
        <dbReference type="PROSITE" id="PS50175"/>
    </source>
</evidence>
<organism evidence="8 9">
    <name type="scientific">Roseateles violae</name>
    <dbReference type="NCBI Taxonomy" id="3058042"/>
    <lineage>
        <taxon>Bacteria</taxon>
        <taxon>Pseudomonadati</taxon>
        <taxon>Pseudomonadota</taxon>
        <taxon>Betaproteobacteria</taxon>
        <taxon>Burkholderiales</taxon>
        <taxon>Sphaerotilaceae</taxon>
        <taxon>Roseateles</taxon>
    </lineage>
</organism>
<feature type="repeat" description="TPR" evidence="4">
    <location>
        <begin position="520"/>
        <end position="553"/>
    </location>
</feature>
<dbReference type="InterPro" id="IPR034122">
    <property type="entry name" value="Retropepsin-like_bacterial"/>
</dbReference>
<dbReference type="GO" id="GO:0006508">
    <property type="term" value="P:proteolysis"/>
    <property type="evidence" value="ECO:0007669"/>
    <property type="project" value="UniProtKB-KW"/>
</dbReference>
<dbReference type="InterPro" id="IPR021109">
    <property type="entry name" value="Peptidase_aspartic_dom_sf"/>
</dbReference>
<dbReference type="PANTHER" id="PTHR44858:SF1">
    <property type="entry name" value="UDP-N-ACETYLGLUCOSAMINE--PEPTIDE N-ACETYLGLUCOSAMINYLTRANSFERASE SPINDLY-RELATED"/>
    <property type="match status" value="1"/>
</dbReference>
<keyword evidence="2" id="KW-0378">Hydrolase</keyword>